<feature type="transmembrane region" description="Helical" evidence="1">
    <location>
        <begin position="175"/>
        <end position="199"/>
    </location>
</feature>
<dbReference type="AlphaFoldDB" id="A0A0B3VT90"/>
<keyword evidence="1" id="KW-0472">Membrane</keyword>
<accession>A0A0B3VT90</accession>
<name>A0A0B3VT90_9FIRM</name>
<feature type="transmembrane region" description="Helical" evidence="1">
    <location>
        <begin position="76"/>
        <end position="95"/>
    </location>
</feature>
<dbReference type="RefSeq" id="WP_039680900.1">
    <property type="nucleotide sequence ID" value="NZ_JAWGXO010000033.1"/>
</dbReference>
<evidence type="ECO:0000313" key="3">
    <source>
        <dbReference type="Proteomes" id="UP000031189"/>
    </source>
</evidence>
<evidence type="ECO:0000256" key="1">
    <source>
        <dbReference type="SAM" id="Phobius"/>
    </source>
</evidence>
<dbReference type="OrthoDB" id="9814991at2"/>
<comment type="caution">
    <text evidence="2">The sequence shown here is derived from an EMBL/GenBank/DDBJ whole genome shotgun (WGS) entry which is preliminary data.</text>
</comment>
<dbReference type="Pfam" id="PF04854">
    <property type="entry name" value="DUF624"/>
    <property type="match status" value="1"/>
</dbReference>
<evidence type="ECO:0008006" key="4">
    <source>
        <dbReference type="Google" id="ProtNLM"/>
    </source>
</evidence>
<dbReference type="InterPro" id="IPR006938">
    <property type="entry name" value="DUF624"/>
</dbReference>
<dbReference type="Proteomes" id="UP000031189">
    <property type="component" value="Unassembled WGS sequence"/>
</dbReference>
<protein>
    <recommendedName>
        <fullName evidence="4">DUF624 domain-containing protein</fullName>
    </recommendedName>
</protein>
<dbReference type="STRING" id="1577792.QX51_15965"/>
<sequence length="208" mass="24070">MGNLFRYDNKFFEVLGKITNIVILNLLCIVACLPIITIGASVTATYSVAMQMAKDKEPYIVKEFIKRFKENFKTSTIVWTVMLIIGGVLLFDFYISRLVLNESISKALQLVFTMISIIYIFTLTYVFPMISKFENTIKNTMINSTLISIQNLPYTLMMVALNLSPLLLINLFNMYWGHIIFFYTVIGFGIITYINSIFFEKIFNRFIN</sequence>
<gene>
    <name evidence="2" type="ORF">QX51_15965</name>
</gene>
<organism evidence="2 3">
    <name type="scientific">Terrisporobacter othiniensis</name>
    <dbReference type="NCBI Taxonomy" id="1577792"/>
    <lineage>
        <taxon>Bacteria</taxon>
        <taxon>Bacillati</taxon>
        <taxon>Bacillota</taxon>
        <taxon>Clostridia</taxon>
        <taxon>Peptostreptococcales</taxon>
        <taxon>Peptostreptococcaceae</taxon>
        <taxon>Terrisporobacter</taxon>
    </lineage>
</organism>
<proteinExistence type="predicted"/>
<dbReference type="EMBL" id="JWHR01000126">
    <property type="protein sequence ID" value="KHS56038.1"/>
    <property type="molecule type" value="Genomic_DNA"/>
</dbReference>
<feature type="transmembrane region" description="Helical" evidence="1">
    <location>
        <begin position="151"/>
        <end position="169"/>
    </location>
</feature>
<keyword evidence="3" id="KW-1185">Reference proteome</keyword>
<evidence type="ECO:0000313" key="2">
    <source>
        <dbReference type="EMBL" id="KHS56038.1"/>
    </source>
</evidence>
<reference evidence="2 3" key="1">
    <citation type="submission" date="2014-12" db="EMBL/GenBank/DDBJ databases">
        <title>Draft genome sequence of Terrisporobacter sp. 08-306576, isolated from the blood culture of a bacteremia patient.</title>
        <authorList>
            <person name="Lund L.C."/>
            <person name="Sydenham T.V."/>
            <person name="Hogh S.V."/>
            <person name="Skov M.N."/>
            <person name="Kemp M."/>
            <person name="Justesen U.S."/>
        </authorList>
    </citation>
    <scope>NUCLEOTIDE SEQUENCE [LARGE SCALE GENOMIC DNA]</scope>
    <source>
        <strain evidence="2 3">08-306576</strain>
    </source>
</reference>
<feature type="transmembrane region" description="Helical" evidence="1">
    <location>
        <begin position="20"/>
        <end position="46"/>
    </location>
</feature>
<feature type="transmembrane region" description="Helical" evidence="1">
    <location>
        <begin position="107"/>
        <end position="130"/>
    </location>
</feature>
<keyword evidence="1" id="KW-0812">Transmembrane</keyword>
<keyword evidence="1" id="KW-1133">Transmembrane helix</keyword>